<comment type="catalytic activity">
    <reaction evidence="1">
        <text>Release of an N-terminal amino acid, Xaa-|-Yaa- from a peptide, amide or arylamide. Xaa is preferably Ala, but may be most amino acids including Pro (slow action). When a terminal hydrophobic residue is followed by a prolyl residue, the two may be released as an intact Xaa-Pro dipeptide.</text>
        <dbReference type="EC" id="3.4.11.2"/>
    </reaction>
</comment>
<dbReference type="InterPro" id="IPR001930">
    <property type="entry name" value="Peptidase_M1"/>
</dbReference>
<dbReference type="InterPro" id="IPR014782">
    <property type="entry name" value="Peptidase_M1_dom"/>
</dbReference>
<dbReference type="SUPFAM" id="SSF63737">
    <property type="entry name" value="Leukotriene A4 hydrolase N-terminal domain"/>
    <property type="match status" value="1"/>
</dbReference>
<dbReference type="Pfam" id="PF11838">
    <property type="entry name" value="ERAP1_C"/>
    <property type="match status" value="1"/>
</dbReference>
<dbReference type="InterPro" id="IPR012778">
    <property type="entry name" value="Pept_M1_aminopeptidase"/>
</dbReference>
<dbReference type="InterPro" id="IPR045357">
    <property type="entry name" value="Aminopeptidase_N-like_N"/>
</dbReference>
<dbReference type="NCBIfam" id="TIGR02412">
    <property type="entry name" value="pepN_strep_liv"/>
    <property type="match status" value="1"/>
</dbReference>
<evidence type="ECO:0000256" key="11">
    <source>
        <dbReference type="ARBA" id="ARBA00023049"/>
    </source>
</evidence>
<evidence type="ECO:0000256" key="12">
    <source>
        <dbReference type="ARBA" id="ARBA00029811"/>
    </source>
</evidence>
<keyword evidence="8" id="KW-0479">Metal-binding</keyword>
<dbReference type="CDD" id="cd09602">
    <property type="entry name" value="M1_APN"/>
    <property type="match status" value="1"/>
</dbReference>
<feature type="domain" description="Peptidase M1 membrane alanine aminopeptidase" evidence="14">
    <location>
        <begin position="234"/>
        <end position="444"/>
    </location>
</feature>
<dbReference type="PANTHER" id="PTHR11533">
    <property type="entry name" value="PROTEASE M1 ZINC METALLOPROTEASE"/>
    <property type="match status" value="1"/>
</dbReference>
<evidence type="ECO:0000256" key="1">
    <source>
        <dbReference type="ARBA" id="ARBA00000098"/>
    </source>
</evidence>
<evidence type="ECO:0000256" key="10">
    <source>
        <dbReference type="ARBA" id="ARBA00022833"/>
    </source>
</evidence>
<dbReference type="Pfam" id="PF01433">
    <property type="entry name" value="Peptidase_M1"/>
    <property type="match status" value="1"/>
</dbReference>
<gene>
    <name evidence="17" type="primary">pepN</name>
    <name evidence="17" type="ORF">PWJ81_04680</name>
</gene>
<name>A0ABT5V611_9ACTO</name>
<dbReference type="Proteomes" id="UP001219297">
    <property type="component" value="Unassembled WGS sequence"/>
</dbReference>
<comment type="cofactor">
    <cofactor evidence="2">
        <name>Zn(2+)</name>
        <dbReference type="ChEBI" id="CHEBI:29105"/>
    </cofactor>
</comment>
<feature type="domain" description="ERAP1-like C-terminal" evidence="15">
    <location>
        <begin position="525"/>
        <end position="836"/>
    </location>
</feature>
<sequence>MAGTNLTRAEAAERAQIVATQNYRIELDLTTGEETFAAVTEIDFEATPGADTFLDLIAKSVERVVLNGAELDPASYQDSRLPLPNLAAQNTVRVESTQYYSRTGEGLHRYVDPADGEVYLYSQFEVADARRVFANFEQPDLKANFTFTVTAPENWKVFSVSPTPEPVALGEGKARWDFTPTERLSTYLVAIVAGPYEGVEGEPFHSIDGRDIPLGVYARKSLAPYLDADEIFTITRQGFDYYEANYGHPYPFRKYDQVFCPEYNAGAMEHPGLVTIVETYVFRTKPTGAIIDRRTITILHEQAHMWFGDLVTMKWWDDLWLNESFAEFMSHLAAANNTRWKDAWTTFLASEKTWAIQQDQLPSTHPIAADIRDLEDVLVNFDGITYGKGASVLKQLVAYVGQEQFLAGVRAYIAKHKWGNATLSDLLTELEASSGRDLKGWTRVWLEESGVNTLRPEVESSSGVIDRLTVVQTNDANSSLRPHRIRIAGYDLDGDALRCVKSEWVDIAGERTEIASFAGAERPDLILLNSQDWGYAKIRFDADSFRVALENLDKFDNHLDRSVVVFAAMDMMRDGELDAHTYADIALAVLADETDGTVLRVVLGSLHSAVELYSNPATRAEFAAAVSERIFELALTAAPGSDRQLQLMGAAMRRAVSDEQLTLIAGWRDGVAVPEGYDVDQEVRWNILIALAANGRADQAAIDAEFARDSSSFGQIFAAQAEGALPDSAAKEKVWEEIVHPETNTRQRNLALGTGRSSAESVRAYAEKYFAVAKEMWDNNSVEIASNMLEYAYPAQLAGRTDLGVDLLALGQEWLATTDAAPACRRIVSEVVDGTARAVRNQEADRKAGN</sequence>
<organism evidence="17 18">
    <name type="scientific">Actinotignum sanguinis</name>
    <dbReference type="NCBI Taxonomy" id="1445614"/>
    <lineage>
        <taxon>Bacteria</taxon>
        <taxon>Bacillati</taxon>
        <taxon>Actinomycetota</taxon>
        <taxon>Actinomycetes</taxon>
        <taxon>Actinomycetales</taxon>
        <taxon>Actinomycetaceae</taxon>
        <taxon>Actinotignum</taxon>
    </lineage>
</organism>
<evidence type="ECO:0000256" key="13">
    <source>
        <dbReference type="ARBA" id="ARBA00031533"/>
    </source>
</evidence>
<proteinExistence type="inferred from homology"/>
<evidence type="ECO:0000259" key="15">
    <source>
        <dbReference type="Pfam" id="PF11838"/>
    </source>
</evidence>
<dbReference type="PRINTS" id="PR00756">
    <property type="entry name" value="ALADIPTASE"/>
</dbReference>
<evidence type="ECO:0000259" key="14">
    <source>
        <dbReference type="Pfam" id="PF01433"/>
    </source>
</evidence>
<comment type="similarity">
    <text evidence="3">Belongs to the peptidase M1 family.</text>
</comment>
<comment type="caution">
    <text evidence="17">The sequence shown here is derived from an EMBL/GenBank/DDBJ whole genome shotgun (WGS) entry which is preliminary data.</text>
</comment>
<keyword evidence="10" id="KW-0862">Zinc</keyword>
<keyword evidence="7" id="KW-0645">Protease</keyword>
<dbReference type="GO" id="GO:0016285">
    <property type="term" value="F:alanyl aminopeptidase activity"/>
    <property type="evidence" value="ECO:0007669"/>
    <property type="project" value="UniProtKB-EC"/>
</dbReference>
<dbReference type="InterPro" id="IPR042097">
    <property type="entry name" value="Aminopeptidase_N-like_N_sf"/>
</dbReference>
<evidence type="ECO:0000313" key="18">
    <source>
        <dbReference type="Proteomes" id="UP001219297"/>
    </source>
</evidence>
<evidence type="ECO:0000256" key="4">
    <source>
        <dbReference type="ARBA" id="ARBA00012564"/>
    </source>
</evidence>
<feature type="domain" description="Aminopeptidase N-like N-terminal" evidence="16">
    <location>
        <begin position="98"/>
        <end position="188"/>
    </location>
</feature>
<dbReference type="Gene3D" id="1.10.390.10">
    <property type="entry name" value="Neutral Protease Domain 2"/>
    <property type="match status" value="1"/>
</dbReference>
<evidence type="ECO:0000256" key="7">
    <source>
        <dbReference type="ARBA" id="ARBA00022670"/>
    </source>
</evidence>
<keyword evidence="9 17" id="KW-0378">Hydrolase</keyword>
<evidence type="ECO:0000256" key="5">
    <source>
        <dbReference type="ARBA" id="ARBA00015611"/>
    </source>
</evidence>
<evidence type="ECO:0000256" key="6">
    <source>
        <dbReference type="ARBA" id="ARBA00022438"/>
    </source>
</evidence>
<dbReference type="EC" id="3.4.11.2" evidence="4"/>
<evidence type="ECO:0000256" key="9">
    <source>
        <dbReference type="ARBA" id="ARBA00022801"/>
    </source>
</evidence>
<dbReference type="InterPro" id="IPR050344">
    <property type="entry name" value="Peptidase_M1_aminopeptidases"/>
</dbReference>
<accession>A0ABT5V611</accession>
<dbReference type="EMBL" id="JARBHI010000009">
    <property type="protein sequence ID" value="MDE1656363.1"/>
    <property type="molecule type" value="Genomic_DNA"/>
</dbReference>
<evidence type="ECO:0000313" key="17">
    <source>
        <dbReference type="EMBL" id="MDE1656363.1"/>
    </source>
</evidence>
<dbReference type="SUPFAM" id="SSF55486">
    <property type="entry name" value="Metalloproteases ('zincins'), catalytic domain"/>
    <property type="match status" value="1"/>
</dbReference>
<dbReference type="RefSeq" id="WP_274778493.1">
    <property type="nucleotide sequence ID" value="NZ_JARBHI010000009.1"/>
</dbReference>
<evidence type="ECO:0000256" key="2">
    <source>
        <dbReference type="ARBA" id="ARBA00001947"/>
    </source>
</evidence>
<dbReference type="InterPro" id="IPR024571">
    <property type="entry name" value="ERAP1-like_C_dom"/>
</dbReference>
<evidence type="ECO:0000259" key="16">
    <source>
        <dbReference type="Pfam" id="PF17900"/>
    </source>
</evidence>
<evidence type="ECO:0000256" key="3">
    <source>
        <dbReference type="ARBA" id="ARBA00010136"/>
    </source>
</evidence>
<dbReference type="PANTHER" id="PTHR11533:SF174">
    <property type="entry name" value="PUROMYCIN-SENSITIVE AMINOPEPTIDASE-RELATED"/>
    <property type="match status" value="1"/>
</dbReference>
<reference evidence="17 18" key="1">
    <citation type="submission" date="2023-02" db="EMBL/GenBank/DDBJ databases">
        <title>Defining the Infant Male Urobiome and Moving Towards Mechanisms in Urobiome Research.</title>
        <authorList>
            <person name="Reasoner S."/>
            <person name="Flores V."/>
            <person name="Van Horn G."/>
            <person name="Morales G."/>
            <person name="Peard L."/>
            <person name="Abelson B."/>
            <person name="Manuel C."/>
            <person name="Lee J."/>
            <person name="Baker B."/>
            <person name="Williams T."/>
            <person name="Schmitz J."/>
            <person name="Clayton D."/>
            <person name="Hadjifrangiskou M."/>
        </authorList>
    </citation>
    <scope>NUCLEOTIDE SEQUENCE [LARGE SCALE GENOMIC DNA]</scope>
    <source>
        <strain evidence="17 18">AS1053</strain>
    </source>
</reference>
<keyword evidence="11" id="KW-0482">Metalloprotease</keyword>
<dbReference type="InterPro" id="IPR027268">
    <property type="entry name" value="Peptidase_M4/M1_CTD_sf"/>
</dbReference>
<dbReference type="Pfam" id="PF17900">
    <property type="entry name" value="Peptidase_M1_N"/>
    <property type="match status" value="1"/>
</dbReference>
<dbReference type="Gene3D" id="2.60.40.1730">
    <property type="entry name" value="tricorn interacting facor f3 domain"/>
    <property type="match status" value="1"/>
</dbReference>
<keyword evidence="6 17" id="KW-0031">Aminopeptidase</keyword>
<protein>
    <recommendedName>
        <fullName evidence="5">Aminopeptidase N</fullName>
        <ecNumber evidence="4">3.4.11.2</ecNumber>
    </recommendedName>
    <alternativeName>
        <fullName evidence="12">Alanine aminopeptidase</fullName>
    </alternativeName>
    <alternativeName>
        <fullName evidence="13">Lysyl aminopeptidase</fullName>
    </alternativeName>
</protein>
<keyword evidence="18" id="KW-1185">Reference proteome</keyword>
<evidence type="ECO:0000256" key="8">
    <source>
        <dbReference type="ARBA" id="ARBA00022723"/>
    </source>
</evidence>